<dbReference type="InterPro" id="IPR036249">
    <property type="entry name" value="Thioredoxin-like_sf"/>
</dbReference>
<evidence type="ECO:0000256" key="1">
    <source>
        <dbReference type="ARBA" id="ARBA00008987"/>
    </source>
</evidence>
<name>A0A1M4WC27_9CLOT</name>
<keyword evidence="2" id="KW-0676">Redox-active center</keyword>
<dbReference type="AlphaFoldDB" id="A0A1M4WC27"/>
<accession>A0A1M4WC27</accession>
<comment type="similarity">
    <text evidence="1">Belongs to the thioredoxin family.</text>
</comment>
<dbReference type="Gene3D" id="3.40.30.10">
    <property type="entry name" value="Glutaredoxin"/>
    <property type="match status" value="1"/>
</dbReference>
<feature type="domain" description="Thioredoxin" evidence="4">
    <location>
        <begin position="16"/>
        <end position="139"/>
    </location>
</feature>
<dbReference type="STRING" id="1533.SAMN05443638_11155"/>
<reference evidence="5 6" key="1">
    <citation type="submission" date="2016-11" db="EMBL/GenBank/DDBJ databases">
        <authorList>
            <person name="Jaros S."/>
            <person name="Januszkiewicz K."/>
            <person name="Wedrychowicz H."/>
        </authorList>
    </citation>
    <scope>NUCLEOTIDE SEQUENCE [LARGE SCALE GENOMIC DNA]</scope>
    <source>
        <strain evidence="5 6">DSM 2631</strain>
    </source>
</reference>
<evidence type="ECO:0000256" key="2">
    <source>
        <dbReference type="ARBA" id="ARBA00023284"/>
    </source>
</evidence>
<keyword evidence="3" id="KW-1133">Transmembrane helix</keyword>
<dbReference type="OrthoDB" id="411356at2"/>
<keyword evidence="3" id="KW-0472">Membrane</keyword>
<dbReference type="EMBL" id="FQVM01000011">
    <property type="protein sequence ID" value="SHE78603.1"/>
    <property type="molecule type" value="Genomic_DNA"/>
</dbReference>
<dbReference type="PANTHER" id="PTHR45663">
    <property type="entry name" value="GEO12009P1"/>
    <property type="match status" value="1"/>
</dbReference>
<sequence length="140" mass="16150">MSIRKKYLILFLVIIILLGLYIVKVNIGNKDSNKELSKITYEEAKEMKEPMVLYFTSDSCFACKIIKPTLVDIQKEYKNKLNIVSISLDDPNNYFIANLYNVRVTPTLVYLNEEKEYVTKSEGAISHSEIAKYLKEIGVK</sequence>
<evidence type="ECO:0000256" key="3">
    <source>
        <dbReference type="SAM" id="Phobius"/>
    </source>
</evidence>
<dbReference type="CDD" id="cd02947">
    <property type="entry name" value="TRX_family"/>
    <property type="match status" value="1"/>
</dbReference>
<dbReference type="Proteomes" id="UP000184035">
    <property type="component" value="Unassembled WGS sequence"/>
</dbReference>
<evidence type="ECO:0000313" key="5">
    <source>
        <dbReference type="EMBL" id="SHE78603.1"/>
    </source>
</evidence>
<gene>
    <name evidence="5" type="ORF">SAMN05443638_11155</name>
</gene>
<dbReference type="PROSITE" id="PS51352">
    <property type="entry name" value="THIOREDOXIN_2"/>
    <property type="match status" value="1"/>
</dbReference>
<dbReference type="Pfam" id="PF00085">
    <property type="entry name" value="Thioredoxin"/>
    <property type="match status" value="1"/>
</dbReference>
<protein>
    <submittedName>
        <fullName evidence="5">Thioredoxin 1</fullName>
    </submittedName>
</protein>
<organism evidence="5 6">
    <name type="scientific">Clostridium fallax</name>
    <dbReference type="NCBI Taxonomy" id="1533"/>
    <lineage>
        <taxon>Bacteria</taxon>
        <taxon>Bacillati</taxon>
        <taxon>Bacillota</taxon>
        <taxon>Clostridia</taxon>
        <taxon>Eubacteriales</taxon>
        <taxon>Clostridiaceae</taxon>
        <taxon>Clostridium</taxon>
    </lineage>
</organism>
<dbReference type="RefSeq" id="WP_072895580.1">
    <property type="nucleotide sequence ID" value="NZ_FQVM01000011.1"/>
</dbReference>
<keyword evidence="6" id="KW-1185">Reference proteome</keyword>
<evidence type="ECO:0000313" key="6">
    <source>
        <dbReference type="Proteomes" id="UP000184035"/>
    </source>
</evidence>
<dbReference type="SUPFAM" id="SSF52833">
    <property type="entry name" value="Thioredoxin-like"/>
    <property type="match status" value="1"/>
</dbReference>
<proteinExistence type="inferred from homology"/>
<evidence type="ECO:0000259" key="4">
    <source>
        <dbReference type="PROSITE" id="PS51352"/>
    </source>
</evidence>
<dbReference type="PANTHER" id="PTHR45663:SF11">
    <property type="entry name" value="GEO12009P1"/>
    <property type="match status" value="1"/>
</dbReference>
<feature type="transmembrane region" description="Helical" evidence="3">
    <location>
        <begin position="7"/>
        <end position="23"/>
    </location>
</feature>
<keyword evidence="3" id="KW-0812">Transmembrane</keyword>
<dbReference type="GO" id="GO:0005737">
    <property type="term" value="C:cytoplasm"/>
    <property type="evidence" value="ECO:0007669"/>
    <property type="project" value="TreeGrafter"/>
</dbReference>
<dbReference type="GO" id="GO:0015035">
    <property type="term" value="F:protein-disulfide reductase activity"/>
    <property type="evidence" value="ECO:0007669"/>
    <property type="project" value="TreeGrafter"/>
</dbReference>
<dbReference type="InterPro" id="IPR013766">
    <property type="entry name" value="Thioredoxin_domain"/>
</dbReference>